<feature type="compositionally biased region" description="Polar residues" evidence="1">
    <location>
        <begin position="164"/>
        <end position="185"/>
    </location>
</feature>
<proteinExistence type="predicted"/>
<dbReference type="SMART" id="SM00316">
    <property type="entry name" value="S1"/>
    <property type="match status" value="2"/>
</dbReference>
<dbReference type="SUPFAM" id="SSF50249">
    <property type="entry name" value="Nucleic acid-binding proteins"/>
    <property type="match status" value="2"/>
</dbReference>
<sequence>MAGVSIGIATGKVVEDGIGVGFKRSATFQTALQQQQQQQQRHVGHAGLPVKSTRGCCRGNHAVMAGDTWRSHEHIHGGRRICNVLLGRELGSQQQRLPLGPRVVRLTWKMTRKGHPVRLSGPGERDGRDRVGLPLTATADSSVSSERPVAVANDDEKLDDQGVPSASNEGTEAKTGSSKMSNNAPNEEKAESWKKVREMMEKGTICEVKVVESNSGGLVVHVAGLRGFLPFSQVDRARMTTDMGVTGGETMKMSAVGAKLSGKTISARVIEASERTSRLIVSEKAVIWAAQFDQLSVGDELAGVVTSVTDFGAFVDVKPPNGGSPMSGLIHVSEMSWDAVRNPADIVREGDQVSVKLIEIDRRDSRHTVYDIDGVLARRTRIRAVRLINVEEGHLFTFVVQSQLDDAGSDGVNDSDGAALPGLQEICDELLREEGVEKVLLGRKAIEKKVVSQDLELWLSNVPIEGGFTLLARSGRQVQEVNVITSLDREKMKAAVQTVTSRVP</sequence>
<organism evidence="3 4">
    <name type="scientific">Chara braunii</name>
    <name type="common">Braun's stonewort</name>
    <dbReference type="NCBI Taxonomy" id="69332"/>
    <lineage>
        <taxon>Eukaryota</taxon>
        <taxon>Viridiplantae</taxon>
        <taxon>Streptophyta</taxon>
        <taxon>Charophyceae</taxon>
        <taxon>Charales</taxon>
        <taxon>Characeae</taxon>
        <taxon>Chara</taxon>
    </lineage>
</organism>
<evidence type="ECO:0000313" key="3">
    <source>
        <dbReference type="EMBL" id="GBG66665.1"/>
    </source>
</evidence>
<evidence type="ECO:0000313" key="4">
    <source>
        <dbReference type="Proteomes" id="UP000265515"/>
    </source>
</evidence>
<dbReference type="InterPro" id="IPR018664">
    <property type="entry name" value="DUF2103_metal-binding"/>
</dbReference>
<dbReference type="PANTHER" id="PTHR47559">
    <property type="entry name" value="OS03G0844900 PROTEIN"/>
    <property type="match status" value="1"/>
</dbReference>
<dbReference type="PROSITE" id="PS50126">
    <property type="entry name" value="S1"/>
    <property type="match status" value="2"/>
</dbReference>
<evidence type="ECO:0000259" key="2">
    <source>
        <dbReference type="PROSITE" id="PS50126"/>
    </source>
</evidence>
<feature type="domain" description="S1 motif" evidence="2">
    <location>
        <begin position="203"/>
        <end position="284"/>
    </location>
</feature>
<dbReference type="Proteomes" id="UP000265515">
    <property type="component" value="Unassembled WGS sequence"/>
</dbReference>
<evidence type="ECO:0000256" key="1">
    <source>
        <dbReference type="SAM" id="MobiDB-lite"/>
    </source>
</evidence>
<dbReference type="Gene3D" id="2.40.50.140">
    <property type="entry name" value="Nucleic acid-binding proteins"/>
    <property type="match status" value="2"/>
</dbReference>
<dbReference type="Gramene" id="GBG66665">
    <property type="protein sequence ID" value="GBG66665"/>
    <property type="gene ID" value="CBR_g66800"/>
</dbReference>
<protein>
    <recommendedName>
        <fullName evidence="2">S1 motif domain-containing protein</fullName>
    </recommendedName>
</protein>
<comment type="caution">
    <text evidence="3">The sequence shown here is derived from an EMBL/GenBank/DDBJ whole genome shotgun (WGS) entry which is preliminary data.</text>
</comment>
<dbReference type="STRING" id="69332.A0A388K9D9"/>
<dbReference type="GO" id="GO:0003676">
    <property type="term" value="F:nucleic acid binding"/>
    <property type="evidence" value="ECO:0007669"/>
    <property type="project" value="InterPro"/>
</dbReference>
<dbReference type="Pfam" id="PF09876">
    <property type="entry name" value="DUF2103"/>
    <property type="match status" value="1"/>
</dbReference>
<dbReference type="OrthoDB" id="412781at2759"/>
<dbReference type="PANTHER" id="PTHR47559:SF1">
    <property type="entry name" value="OS03G0844900 PROTEIN"/>
    <property type="match status" value="1"/>
</dbReference>
<dbReference type="InterPro" id="IPR003029">
    <property type="entry name" value="S1_domain"/>
</dbReference>
<name>A0A388K9D9_CHABU</name>
<reference evidence="3 4" key="1">
    <citation type="journal article" date="2018" name="Cell">
        <title>The Chara Genome: Secondary Complexity and Implications for Plant Terrestrialization.</title>
        <authorList>
            <person name="Nishiyama T."/>
            <person name="Sakayama H."/>
            <person name="Vries J.D."/>
            <person name="Buschmann H."/>
            <person name="Saint-Marcoux D."/>
            <person name="Ullrich K.K."/>
            <person name="Haas F.B."/>
            <person name="Vanderstraeten L."/>
            <person name="Becker D."/>
            <person name="Lang D."/>
            <person name="Vosolsobe S."/>
            <person name="Rombauts S."/>
            <person name="Wilhelmsson P.K.I."/>
            <person name="Janitza P."/>
            <person name="Kern R."/>
            <person name="Heyl A."/>
            <person name="Rumpler F."/>
            <person name="Villalobos L.I.A.C."/>
            <person name="Clay J.M."/>
            <person name="Skokan R."/>
            <person name="Toyoda A."/>
            <person name="Suzuki Y."/>
            <person name="Kagoshima H."/>
            <person name="Schijlen E."/>
            <person name="Tajeshwar N."/>
            <person name="Catarino B."/>
            <person name="Hetherington A.J."/>
            <person name="Saltykova A."/>
            <person name="Bonnot C."/>
            <person name="Breuninger H."/>
            <person name="Symeonidi A."/>
            <person name="Radhakrishnan G.V."/>
            <person name="Van Nieuwerburgh F."/>
            <person name="Deforce D."/>
            <person name="Chang C."/>
            <person name="Karol K.G."/>
            <person name="Hedrich R."/>
            <person name="Ulvskov P."/>
            <person name="Glockner G."/>
            <person name="Delwiche C.F."/>
            <person name="Petrasek J."/>
            <person name="Van de Peer Y."/>
            <person name="Friml J."/>
            <person name="Beilby M."/>
            <person name="Dolan L."/>
            <person name="Kohara Y."/>
            <person name="Sugano S."/>
            <person name="Fujiyama A."/>
            <person name="Delaux P.-M."/>
            <person name="Quint M."/>
            <person name="TheiBen G."/>
            <person name="Hagemann M."/>
            <person name="Harholt J."/>
            <person name="Dunand C."/>
            <person name="Zachgo S."/>
            <person name="Langdale J."/>
            <person name="Maumus F."/>
            <person name="Straeten D.V.D."/>
            <person name="Gould S.B."/>
            <person name="Rensing S.A."/>
        </authorList>
    </citation>
    <scope>NUCLEOTIDE SEQUENCE [LARGE SCALE GENOMIC DNA]</scope>
    <source>
        <strain evidence="3 4">S276</strain>
    </source>
</reference>
<dbReference type="AlphaFoldDB" id="A0A388K9D9"/>
<keyword evidence="4" id="KW-1185">Reference proteome</keyword>
<gene>
    <name evidence="3" type="ORF">CBR_g66800</name>
</gene>
<accession>A0A388K9D9</accession>
<dbReference type="Pfam" id="PF00575">
    <property type="entry name" value="S1"/>
    <property type="match status" value="2"/>
</dbReference>
<dbReference type="InterPro" id="IPR052757">
    <property type="entry name" value="Ribosomal_protein_S1"/>
</dbReference>
<feature type="domain" description="S1 motif" evidence="2">
    <location>
        <begin position="298"/>
        <end position="379"/>
    </location>
</feature>
<feature type="region of interest" description="Disordered" evidence="1">
    <location>
        <begin position="114"/>
        <end position="192"/>
    </location>
</feature>
<dbReference type="InterPro" id="IPR012340">
    <property type="entry name" value="NA-bd_OB-fold"/>
</dbReference>
<dbReference type="CDD" id="cd04465">
    <property type="entry name" value="S1_RPS1_repeat_ec2_hs2"/>
    <property type="match status" value="1"/>
</dbReference>
<dbReference type="EMBL" id="BFEA01000077">
    <property type="protein sequence ID" value="GBG66665.1"/>
    <property type="molecule type" value="Genomic_DNA"/>
</dbReference>